<evidence type="ECO:0000313" key="3">
    <source>
        <dbReference type="Proteomes" id="UP000054279"/>
    </source>
</evidence>
<name>A0A0C9VY97_SPHS4</name>
<organism evidence="2 3">
    <name type="scientific">Sphaerobolus stellatus (strain SS14)</name>
    <dbReference type="NCBI Taxonomy" id="990650"/>
    <lineage>
        <taxon>Eukaryota</taxon>
        <taxon>Fungi</taxon>
        <taxon>Dikarya</taxon>
        <taxon>Basidiomycota</taxon>
        <taxon>Agaricomycotina</taxon>
        <taxon>Agaricomycetes</taxon>
        <taxon>Phallomycetidae</taxon>
        <taxon>Geastrales</taxon>
        <taxon>Sphaerobolaceae</taxon>
        <taxon>Sphaerobolus</taxon>
    </lineage>
</organism>
<sequence length="283" mass="32417">MIQLNLQEIAKDGYIKAEDIVTFLSSPAMQEQFPGKKLIISIWTAYNWLHKLEWRFGKKRNGMYTDGHEKEDVDNEGNATEPNGFPVEGGYFQIIMVTHDEPTFFANDCQKTKWTHANEKAVPEPKGEGQSLMVSDLLTPEWGQLVDGDEEAYLLQQVDKAIDVFEGKTKGHAFGLFLFDNAPSHQQRAAPALSARRMPKGPSESWAHHKSGPRMCLGKFSDDNTQDFYYPDNHPLIPRWFKRMEQIIEEYGLWPEQGLNAQCEGFKCEDEGTDCCCWRLLFT</sequence>
<feature type="region of interest" description="Disordered" evidence="1">
    <location>
        <begin position="188"/>
        <end position="211"/>
    </location>
</feature>
<dbReference type="Proteomes" id="UP000054279">
    <property type="component" value="Unassembled WGS sequence"/>
</dbReference>
<keyword evidence="3" id="KW-1185">Reference proteome</keyword>
<dbReference type="AlphaFoldDB" id="A0A0C9VY97"/>
<evidence type="ECO:0000256" key="1">
    <source>
        <dbReference type="SAM" id="MobiDB-lite"/>
    </source>
</evidence>
<evidence type="ECO:0000313" key="2">
    <source>
        <dbReference type="EMBL" id="KIJ43411.1"/>
    </source>
</evidence>
<reference evidence="2 3" key="1">
    <citation type="submission" date="2014-06" db="EMBL/GenBank/DDBJ databases">
        <title>Evolutionary Origins and Diversification of the Mycorrhizal Mutualists.</title>
        <authorList>
            <consortium name="DOE Joint Genome Institute"/>
            <consortium name="Mycorrhizal Genomics Consortium"/>
            <person name="Kohler A."/>
            <person name="Kuo A."/>
            <person name="Nagy L.G."/>
            <person name="Floudas D."/>
            <person name="Copeland A."/>
            <person name="Barry K.W."/>
            <person name="Cichocki N."/>
            <person name="Veneault-Fourrey C."/>
            <person name="LaButti K."/>
            <person name="Lindquist E.A."/>
            <person name="Lipzen A."/>
            <person name="Lundell T."/>
            <person name="Morin E."/>
            <person name="Murat C."/>
            <person name="Riley R."/>
            <person name="Ohm R."/>
            <person name="Sun H."/>
            <person name="Tunlid A."/>
            <person name="Henrissat B."/>
            <person name="Grigoriev I.V."/>
            <person name="Hibbett D.S."/>
            <person name="Martin F."/>
        </authorList>
    </citation>
    <scope>NUCLEOTIDE SEQUENCE [LARGE SCALE GENOMIC DNA]</scope>
    <source>
        <strain evidence="2 3">SS14</strain>
    </source>
</reference>
<protein>
    <submittedName>
        <fullName evidence="2">Uncharacterized protein</fullName>
    </submittedName>
</protein>
<dbReference type="OrthoDB" id="6511194at2759"/>
<dbReference type="EMBL" id="KN837123">
    <property type="protein sequence ID" value="KIJ43411.1"/>
    <property type="molecule type" value="Genomic_DNA"/>
</dbReference>
<dbReference type="HOGENOM" id="CLU_005726_1_1_1"/>
<accession>A0A0C9VY97</accession>
<proteinExistence type="predicted"/>
<gene>
    <name evidence="2" type="ORF">M422DRAFT_253292</name>
</gene>